<dbReference type="SUPFAM" id="SSF57850">
    <property type="entry name" value="RING/U-box"/>
    <property type="match status" value="1"/>
</dbReference>
<evidence type="ECO:0000313" key="8">
    <source>
        <dbReference type="Proteomes" id="UP001630127"/>
    </source>
</evidence>
<keyword evidence="3" id="KW-0862">Zinc</keyword>
<dbReference type="InterPro" id="IPR044592">
    <property type="entry name" value="RING1A/B"/>
</dbReference>
<dbReference type="AlphaFoldDB" id="A0ABD2YT82"/>
<keyword evidence="2 4" id="KW-0863">Zinc-finger</keyword>
<dbReference type="PROSITE" id="PS50089">
    <property type="entry name" value="ZF_RING_2"/>
    <property type="match status" value="1"/>
</dbReference>
<keyword evidence="1" id="KW-0479">Metal-binding</keyword>
<protein>
    <recommendedName>
        <fullName evidence="6">RING-type domain-containing protein</fullName>
    </recommendedName>
</protein>
<dbReference type="InterPro" id="IPR013083">
    <property type="entry name" value="Znf_RING/FYVE/PHD"/>
</dbReference>
<dbReference type="PANTHER" id="PTHR46537">
    <property type="entry name" value="OS11G0578200 PROTEIN"/>
    <property type="match status" value="1"/>
</dbReference>
<feature type="region of interest" description="Disordered" evidence="5">
    <location>
        <begin position="1"/>
        <end position="80"/>
    </location>
</feature>
<organism evidence="7 8">
    <name type="scientific">Cinchona calisaya</name>
    <dbReference type="NCBI Taxonomy" id="153742"/>
    <lineage>
        <taxon>Eukaryota</taxon>
        <taxon>Viridiplantae</taxon>
        <taxon>Streptophyta</taxon>
        <taxon>Embryophyta</taxon>
        <taxon>Tracheophyta</taxon>
        <taxon>Spermatophyta</taxon>
        <taxon>Magnoliopsida</taxon>
        <taxon>eudicotyledons</taxon>
        <taxon>Gunneridae</taxon>
        <taxon>Pentapetalae</taxon>
        <taxon>asterids</taxon>
        <taxon>lamiids</taxon>
        <taxon>Gentianales</taxon>
        <taxon>Rubiaceae</taxon>
        <taxon>Cinchonoideae</taxon>
        <taxon>Cinchoneae</taxon>
        <taxon>Cinchona</taxon>
    </lineage>
</organism>
<evidence type="ECO:0000313" key="7">
    <source>
        <dbReference type="EMBL" id="KAL3509325.1"/>
    </source>
</evidence>
<dbReference type="SMART" id="SM00184">
    <property type="entry name" value="RING"/>
    <property type="match status" value="1"/>
</dbReference>
<reference evidence="7 8" key="1">
    <citation type="submission" date="2024-11" db="EMBL/GenBank/DDBJ databases">
        <title>A near-complete genome assembly of Cinchona calisaya.</title>
        <authorList>
            <person name="Lian D.C."/>
            <person name="Zhao X.W."/>
            <person name="Wei L."/>
        </authorList>
    </citation>
    <scope>NUCLEOTIDE SEQUENCE [LARGE SCALE GENOMIC DNA]</scope>
    <source>
        <tissue evidence="7">Nenye</tissue>
    </source>
</reference>
<evidence type="ECO:0000256" key="1">
    <source>
        <dbReference type="ARBA" id="ARBA00022723"/>
    </source>
</evidence>
<keyword evidence="8" id="KW-1185">Reference proteome</keyword>
<feature type="compositionally biased region" description="Basic residues" evidence="5">
    <location>
        <begin position="233"/>
        <end position="245"/>
    </location>
</feature>
<dbReference type="InterPro" id="IPR017907">
    <property type="entry name" value="Znf_RING_CS"/>
</dbReference>
<feature type="compositionally biased region" description="Acidic residues" evidence="5">
    <location>
        <begin position="66"/>
        <end position="80"/>
    </location>
</feature>
<feature type="domain" description="RING-type" evidence="6">
    <location>
        <begin position="116"/>
        <end position="156"/>
    </location>
</feature>
<evidence type="ECO:0000256" key="2">
    <source>
        <dbReference type="ARBA" id="ARBA00022771"/>
    </source>
</evidence>
<dbReference type="GO" id="GO:0008270">
    <property type="term" value="F:zinc ion binding"/>
    <property type="evidence" value="ECO:0007669"/>
    <property type="project" value="UniProtKB-KW"/>
</dbReference>
<dbReference type="InterPro" id="IPR001841">
    <property type="entry name" value="Znf_RING"/>
</dbReference>
<evidence type="ECO:0000256" key="4">
    <source>
        <dbReference type="PROSITE-ProRule" id="PRU00175"/>
    </source>
</evidence>
<dbReference type="Proteomes" id="UP001630127">
    <property type="component" value="Unassembled WGS sequence"/>
</dbReference>
<feature type="compositionally biased region" description="Basic and acidic residues" evidence="5">
    <location>
        <begin position="214"/>
        <end position="231"/>
    </location>
</feature>
<proteinExistence type="predicted"/>
<dbReference type="CDD" id="cd16531">
    <property type="entry name" value="RING-HC_RING1-like"/>
    <property type="match status" value="1"/>
</dbReference>
<dbReference type="PANTHER" id="PTHR46537:SF1">
    <property type="entry name" value="E3 UBIQUITIN-PROTEIN LIGASE RING1B-RELATED"/>
    <property type="match status" value="1"/>
</dbReference>
<feature type="region of interest" description="Disordered" evidence="5">
    <location>
        <begin position="331"/>
        <end position="353"/>
    </location>
</feature>
<feature type="region of interest" description="Disordered" evidence="5">
    <location>
        <begin position="214"/>
        <end position="310"/>
    </location>
</feature>
<name>A0ABD2YT82_9GENT</name>
<sequence>MSAGKQRSSIPQGGEEQSLHHPRCKPSRRRGGDQSTRMVAVEEEEKEELQNPTEEQQGEDKQEDQPPLDEDSDGSGTDPEEFDEVIGVIRSAIRNNDFNERLFFAQIFDARKDVECPICLGIIKKTRTVMGCLHRFCRECIDKSMRLGNNECPACRIHCASRRSLRDNVDFDALIEAIYPDLKEYEEEELVFHEEEKTRYEQVQVSIAQISRRQSEALNKRRRTDRDDLRLPRNGRHVNSRRRNNQRTVIEPDNVNERENDFEGNINPSPSDRSRTEIKNRTKRRTQPPPTLPSVTNPDTEYYENSMEPTREESVNLLGGVLSAEMLTWGRGGTRSHTRHGGGGGGRGTRGSRISKLTEQLSSSSKIDYESEVPFALVSLDKERIPNLEKPFLCLKSNFSVDQLRKLISEETKFQAEDIEVLLVKQANTDDKSAVDFSHMIDADGPLSQMADWSKIILEILEGHYTLQEFHYSSNTRYLILAYQYKKDNQQIQSFHV</sequence>
<comment type="caution">
    <text evidence="7">The sequence shown here is derived from an EMBL/GenBank/DDBJ whole genome shotgun (WGS) entry which is preliminary data.</text>
</comment>
<evidence type="ECO:0000256" key="5">
    <source>
        <dbReference type="SAM" id="MobiDB-lite"/>
    </source>
</evidence>
<feature type="compositionally biased region" description="Basic residues" evidence="5">
    <location>
        <begin position="20"/>
        <end position="29"/>
    </location>
</feature>
<accession>A0ABD2YT82</accession>
<feature type="compositionally biased region" description="Polar residues" evidence="5">
    <location>
        <begin position="1"/>
        <end position="11"/>
    </location>
</feature>
<evidence type="ECO:0000256" key="3">
    <source>
        <dbReference type="ARBA" id="ARBA00022833"/>
    </source>
</evidence>
<dbReference type="EMBL" id="JBJUIK010000012">
    <property type="protein sequence ID" value="KAL3509325.1"/>
    <property type="molecule type" value="Genomic_DNA"/>
</dbReference>
<evidence type="ECO:0000259" key="6">
    <source>
        <dbReference type="PROSITE" id="PS50089"/>
    </source>
</evidence>
<dbReference type="PROSITE" id="PS00518">
    <property type="entry name" value="ZF_RING_1"/>
    <property type="match status" value="1"/>
</dbReference>
<dbReference type="Pfam" id="PF13923">
    <property type="entry name" value="zf-C3HC4_2"/>
    <property type="match status" value="1"/>
</dbReference>
<gene>
    <name evidence="7" type="ORF">ACH5RR_028726</name>
</gene>
<dbReference type="Gene3D" id="3.30.40.10">
    <property type="entry name" value="Zinc/RING finger domain, C3HC4 (zinc finger)"/>
    <property type="match status" value="1"/>
</dbReference>